<dbReference type="InterPro" id="IPR056091">
    <property type="entry name" value="DUF7674"/>
</dbReference>
<accession>A0A4R6WIS2</accession>
<dbReference type="OrthoDB" id="1256253at2"/>
<evidence type="ECO:0000313" key="2">
    <source>
        <dbReference type="EMBL" id="TDQ77854.1"/>
    </source>
</evidence>
<dbReference type="AlphaFoldDB" id="A0A4R6WIS2"/>
<reference evidence="2 3" key="1">
    <citation type="submission" date="2019-03" db="EMBL/GenBank/DDBJ databases">
        <title>Genomic Encyclopedia of Archaeal and Bacterial Type Strains, Phase II (KMG-II): from individual species to whole genera.</title>
        <authorList>
            <person name="Goeker M."/>
        </authorList>
    </citation>
    <scope>NUCLEOTIDE SEQUENCE [LARGE SCALE GENOMIC DNA]</scope>
    <source>
        <strain evidence="2 3">DSM 28353</strain>
    </source>
</reference>
<keyword evidence="3" id="KW-1185">Reference proteome</keyword>
<gene>
    <name evidence="2" type="ORF">CLV99_1820</name>
</gene>
<protein>
    <recommendedName>
        <fullName evidence="1">DUF7674 domain-containing protein</fullName>
    </recommendedName>
</protein>
<dbReference type="RefSeq" id="WP_133584128.1">
    <property type="nucleotide sequence ID" value="NZ_SNYV01000013.1"/>
</dbReference>
<comment type="caution">
    <text evidence="2">The sequence shown here is derived from an EMBL/GenBank/DDBJ whole genome shotgun (WGS) entry which is preliminary data.</text>
</comment>
<sequence>METKIKSTLQQWIPGIQNNEEATSDYELLHQLACSCIRRIHLGTDEDLLWVQDIAKVVNLLYQSGNRYTKNAIENEFLSELVQEECPASLKQHMDLLPKELRKEYLKVILEN</sequence>
<feature type="domain" description="DUF7674" evidence="1">
    <location>
        <begin position="8"/>
        <end position="107"/>
    </location>
</feature>
<proteinExistence type="predicted"/>
<name>A0A4R6WIS2_9SPHI</name>
<evidence type="ECO:0000259" key="1">
    <source>
        <dbReference type="Pfam" id="PF24722"/>
    </source>
</evidence>
<dbReference type="Pfam" id="PF24722">
    <property type="entry name" value="DUF7674"/>
    <property type="match status" value="1"/>
</dbReference>
<organism evidence="2 3">
    <name type="scientific">Sphingobacterium yanglingense</name>
    <dbReference type="NCBI Taxonomy" id="1437280"/>
    <lineage>
        <taxon>Bacteria</taxon>
        <taxon>Pseudomonadati</taxon>
        <taxon>Bacteroidota</taxon>
        <taxon>Sphingobacteriia</taxon>
        <taxon>Sphingobacteriales</taxon>
        <taxon>Sphingobacteriaceae</taxon>
        <taxon>Sphingobacterium</taxon>
    </lineage>
</organism>
<evidence type="ECO:0000313" key="3">
    <source>
        <dbReference type="Proteomes" id="UP000295292"/>
    </source>
</evidence>
<dbReference type="Proteomes" id="UP000295292">
    <property type="component" value="Unassembled WGS sequence"/>
</dbReference>
<dbReference type="EMBL" id="SNYV01000013">
    <property type="protein sequence ID" value="TDQ77854.1"/>
    <property type="molecule type" value="Genomic_DNA"/>
</dbReference>